<name>A0A9D2TPJ1_9CORY</name>
<evidence type="ECO:0000256" key="1">
    <source>
        <dbReference type="SAM" id="MobiDB-lite"/>
    </source>
</evidence>
<keyword evidence="2" id="KW-0812">Transmembrane</keyword>
<evidence type="ECO:0000256" key="2">
    <source>
        <dbReference type="SAM" id="Phobius"/>
    </source>
</evidence>
<keyword evidence="2" id="KW-1133">Transmembrane helix</keyword>
<dbReference type="Proteomes" id="UP000823858">
    <property type="component" value="Unassembled WGS sequence"/>
</dbReference>
<protein>
    <submittedName>
        <fullName evidence="3">DUF4244 domain-containing protein</fullName>
    </submittedName>
</protein>
<dbReference type="Pfam" id="PF14029">
    <property type="entry name" value="DUF4244"/>
    <property type="match status" value="1"/>
</dbReference>
<evidence type="ECO:0000313" key="3">
    <source>
        <dbReference type="EMBL" id="HJC84104.1"/>
    </source>
</evidence>
<feature type="compositionally biased region" description="Basic and acidic residues" evidence="1">
    <location>
        <begin position="1"/>
        <end position="11"/>
    </location>
</feature>
<comment type="caution">
    <text evidence="3">The sequence shown here is derived from an EMBL/GenBank/DDBJ whole genome shotgun (WGS) entry which is preliminary data.</text>
</comment>
<evidence type="ECO:0000313" key="4">
    <source>
        <dbReference type="Proteomes" id="UP000823858"/>
    </source>
</evidence>
<reference evidence="3" key="2">
    <citation type="submission" date="2021-04" db="EMBL/GenBank/DDBJ databases">
        <authorList>
            <person name="Gilroy R."/>
        </authorList>
    </citation>
    <scope>NUCLEOTIDE SEQUENCE</scope>
    <source>
        <strain evidence="3">ChiHjej13B12-4958</strain>
    </source>
</reference>
<feature type="transmembrane region" description="Helical" evidence="2">
    <location>
        <begin position="65"/>
        <end position="83"/>
    </location>
</feature>
<organism evidence="3 4">
    <name type="scientific">Candidatus Corynebacterium faecigallinarum</name>
    <dbReference type="NCBI Taxonomy" id="2838528"/>
    <lineage>
        <taxon>Bacteria</taxon>
        <taxon>Bacillati</taxon>
        <taxon>Actinomycetota</taxon>
        <taxon>Actinomycetes</taxon>
        <taxon>Mycobacteriales</taxon>
        <taxon>Corynebacteriaceae</taxon>
        <taxon>Corynebacterium</taxon>
    </lineage>
</organism>
<dbReference type="AlphaFoldDB" id="A0A9D2TPJ1"/>
<proteinExistence type="predicted"/>
<accession>A0A9D2TPJ1</accession>
<dbReference type="InterPro" id="IPR025338">
    <property type="entry name" value="DUF4244"/>
</dbReference>
<keyword evidence="2" id="KW-0472">Membrane</keyword>
<dbReference type="EMBL" id="DWVP01000001">
    <property type="protein sequence ID" value="HJC84104.1"/>
    <property type="molecule type" value="Genomic_DNA"/>
</dbReference>
<sequence length="102" mass="10758">MNDTTVKDKTVNETTVNETTAHETIAAEPDAQSRAAEQERAAEVADSGVIDTVLHDDRGMSTIEYALGCVAAAALGALLYMVVTSDAVESALTAIFQRALDE</sequence>
<feature type="region of interest" description="Disordered" evidence="1">
    <location>
        <begin position="1"/>
        <end position="42"/>
    </location>
</feature>
<reference evidence="3" key="1">
    <citation type="journal article" date="2021" name="PeerJ">
        <title>Extensive microbial diversity within the chicken gut microbiome revealed by metagenomics and culture.</title>
        <authorList>
            <person name="Gilroy R."/>
            <person name="Ravi A."/>
            <person name="Getino M."/>
            <person name="Pursley I."/>
            <person name="Horton D.L."/>
            <person name="Alikhan N.F."/>
            <person name="Baker D."/>
            <person name="Gharbi K."/>
            <person name="Hall N."/>
            <person name="Watson M."/>
            <person name="Adriaenssens E.M."/>
            <person name="Foster-Nyarko E."/>
            <person name="Jarju S."/>
            <person name="Secka A."/>
            <person name="Antonio M."/>
            <person name="Oren A."/>
            <person name="Chaudhuri R.R."/>
            <person name="La Ragione R."/>
            <person name="Hildebrand F."/>
            <person name="Pallen M.J."/>
        </authorList>
    </citation>
    <scope>NUCLEOTIDE SEQUENCE</scope>
    <source>
        <strain evidence="3">ChiHjej13B12-4958</strain>
    </source>
</reference>
<gene>
    <name evidence="3" type="ORF">H9751_00850</name>
</gene>